<keyword evidence="1" id="KW-0812">Transmembrane</keyword>
<dbReference type="STRING" id="1619044.UY92_C0003G0057"/>
<evidence type="ECO:0000313" key="2">
    <source>
        <dbReference type="EMBL" id="KKW42851.1"/>
    </source>
</evidence>
<feature type="transmembrane region" description="Helical" evidence="1">
    <location>
        <begin position="228"/>
        <end position="247"/>
    </location>
</feature>
<feature type="transmembrane region" description="Helical" evidence="1">
    <location>
        <begin position="119"/>
        <end position="137"/>
    </location>
</feature>
<accession>A0A0G1YHZ1</accession>
<dbReference type="PANTHER" id="PTHR36833">
    <property type="entry name" value="SLR0610 PROTEIN-RELATED"/>
    <property type="match status" value="1"/>
</dbReference>
<dbReference type="PANTHER" id="PTHR36833:SF1">
    <property type="entry name" value="INTEGRAL MEMBRANE TRANSPORT PROTEIN"/>
    <property type="match status" value="1"/>
</dbReference>
<evidence type="ECO:0000313" key="3">
    <source>
        <dbReference type="Proteomes" id="UP000033870"/>
    </source>
</evidence>
<feature type="transmembrane region" description="Helical" evidence="1">
    <location>
        <begin position="201"/>
        <end position="222"/>
    </location>
</feature>
<dbReference type="Pfam" id="PF06182">
    <property type="entry name" value="ABC2_membrane_6"/>
    <property type="match status" value="1"/>
</dbReference>
<organism evidence="2 3">
    <name type="scientific">Candidatus Magasanikbacteria bacterium GW2011_GWA2_56_11</name>
    <dbReference type="NCBI Taxonomy" id="1619044"/>
    <lineage>
        <taxon>Bacteria</taxon>
        <taxon>Candidatus Magasanikiibacteriota</taxon>
    </lineage>
</organism>
<dbReference type="InterPro" id="IPR010390">
    <property type="entry name" value="ABC-2_transporter-like"/>
</dbReference>
<dbReference type="AlphaFoldDB" id="A0A0G1YHZ1"/>
<dbReference type="EMBL" id="LCRX01000003">
    <property type="protein sequence ID" value="KKW42851.1"/>
    <property type="molecule type" value="Genomic_DNA"/>
</dbReference>
<keyword evidence="1" id="KW-1133">Transmembrane helix</keyword>
<reference evidence="2 3" key="1">
    <citation type="journal article" date="2015" name="Nature">
        <title>rRNA introns, odd ribosomes, and small enigmatic genomes across a large radiation of phyla.</title>
        <authorList>
            <person name="Brown C.T."/>
            <person name="Hug L.A."/>
            <person name="Thomas B.C."/>
            <person name="Sharon I."/>
            <person name="Castelle C.J."/>
            <person name="Singh A."/>
            <person name="Wilkins M.J."/>
            <person name="Williams K.H."/>
            <person name="Banfield J.F."/>
        </authorList>
    </citation>
    <scope>NUCLEOTIDE SEQUENCE [LARGE SCALE GENOMIC DNA]</scope>
</reference>
<evidence type="ECO:0000256" key="1">
    <source>
        <dbReference type="SAM" id="Phobius"/>
    </source>
</evidence>
<sequence length="262" mass="30407">MRKYLFIYLTLLKNAFSYEAQYRRDTWLHLASNFLYLGLLSATIEVVFRHTPELNGWSREETYLLMLLWIIADELFTMVSKHNLWNLPGLVTDGALDAYLTKPANTLFLVSTKIFLMRAGYRLFIQIGFLVWLVWSFDFAPSLWHGAMAIVLVIGGALVHYSFSLILNTLSFWWLRIDNINDAWESLSNMGRYPLGIFPKFVRVLCLTFLPIAFIGYIPAAAMTGRAGWWLILYAFAFTALIFYFAVSFWKYALRRYTSASS</sequence>
<name>A0A0G1YHZ1_9BACT</name>
<proteinExistence type="predicted"/>
<feature type="transmembrane region" description="Helical" evidence="1">
    <location>
        <begin position="143"/>
        <end position="167"/>
    </location>
</feature>
<protein>
    <submittedName>
        <fullName evidence="2">Uncharacterized protein</fullName>
    </submittedName>
</protein>
<dbReference type="Proteomes" id="UP000033870">
    <property type="component" value="Unassembled WGS sequence"/>
</dbReference>
<comment type="caution">
    <text evidence="2">The sequence shown here is derived from an EMBL/GenBank/DDBJ whole genome shotgun (WGS) entry which is preliminary data.</text>
</comment>
<keyword evidence="1" id="KW-0472">Membrane</keyword>
<gene>
    <name evidence="2" type="ORF">UY92_C0003G0057</name>
</gene>